<dbReference type="FunFam" id="3.40.50.80:FF:000038">
    <property type="entry name" value="Vibriobactin utilization protein ViuB"/>
    <property type="match status" value="1"/>
</dbReference>
<evidence type="ECO:0000313" key="3">
    <source>
        <dbReference type="Proteomes" id="UP000465361"/>
    </source>
</evidence>
<evidence type="ECO:0000313" key="2">
    <source>
        <dbReference type="EMBL" id="GFG76496.1"/>
    </source>
</evidence>
<proteinExistence type="predicted"/>
<dbReference type="Pfam" id="PF04954">
    <property type="entry name" value="SIP"/>
    <property type="match status" value="1"/>
</dbReference>
<organism evidence="2 3">
    <name type="scientific">Mycobacterium botniense</name>
    <dbReference type="NCBI Taxonomy" id="84962"/>
    <lineage>
        <taxon>Bacteria</taxon>
        <taxon>Bacillati</taxon>
        <taxon>Actinomycetota</taxon>
        <taxon>Actinomycetes</taxon>
        <taxon>Mycobacteriales</taxon>
        <taxon>Mycobacteriaceae</taxon>
        <taxon>Mycobacterium</taxon>
    </lineage>
</organism>
<protein>
    <recommendedName>
        <fullName evidence="1">FAD-binding FR-type domain-containing protein</fullName>
    </recommendedName>
</protein>
<dbReference type="PANTHER" id="PTHR30157">
    <property type="entry name" value="FERRIC REDUCTASE, NADPH-DEPENDENT"/>
    <property type="match status" value="1"/>
</dbReference>
<comment type="caution">
    <text evidence="2">The sequence shown here is derived from an EMBL/GenBank/DDBJ whole genome shotgun (WGS) entry which is preliminary data.</text>
</comment>
<gene>
    <name evidence="2" type="ORF">MBOT_38610</name>
</gene>
<dbReference type="PANTHER" id="PTHR30157:SF0">
    <property type="entry name" value="NADPH-DEPENDENT FERRIC-CHELATE REDUCTASE"/>
    <property type="match status" value="1"/>
</dbReference>
<accession>A0A7I9Y345</accession>
<dbReference type="Proteomes" id="UP000465361">
    <property type="component" value="Unassembled WGS sequence"/>
</dbReference>
<dbReference type="CDD" id="cd06193">
    <property type="entry name" value="siderophore_interacting"/>
    <property type="match status" value="1"/>
</dbReference>
<sequence length="285" mass="30946">MGARPVHTFHVVRSEHLTPHLVRVMLGGSGFGTFVPNEFTDSYVKLIFVDPEVDVTGLPHPLTLDSFASLPADKQPAIRTMTVRRADPVNRELVIDIVVHGEHGVAGPWASAAEPGQPLYLMGPSGAYAPDPAADWHLLAGDESALPAIAAALEALPPNAIGKAFIEIAGPEDEITLTAPESVHVKWVYRGGRADLVGEDRAGDHAPLIEAVTTTQWLPGQVQVFIHGEAQAVMHNLRPYIRKQRAVDAQWASSISGYWRRGRTEEMFRQWKKELAEAEAAGAVD</sequence>
<name>A0A7I9Y345_9MYCO</name>
<dbReference type="PROSITE" id="PS51384">
    <property type="entry name" value="FAD_FR"/>
    <property type="match status" value="1"/>
</dbReference>
<dbReference type="RefSeq" id="WP_163759965.1">
    <property type="nucleotide sequence ID" value="NZ_BLKW01000004.1"/>
</dbReference>
<dbReference type="InterPro" id="IPR007037">
    <property type="entry name" value="SIP_rossman_dom"/>
</dbReference>
<dbReference type="SUPFAM" id="SSF63380">
    <property type="entry name" value="Riboflavin synthase domain-like"/>
    <property type="match status" value="1"/>
</dbReference>
<dbReference type="GO" id="GO:0016491">
    <property type="term" value="F:oxidoreductase activity"/>
    <property type="evidence" value="ECO:0007669"/>
    <property type="project" value="InterPro"/>
</dbReference>
<dbReference type="InterPro" id="IPR013113">
    <property type="entry name" value="SIP_FAD-bd"/>
</dbReference>
<feature type="domain" description="FAD-binding FR-type" evidence="1">
    <location>
        <begin position="4"/>
        <end position="131"/>
    </location>
</feature>
<dbReference type="InterPro" id="IPR017938">
    <property type="entry name" value="Riboflavin_synthase-like_b-brl"/>
</dbReference>
<dbReference type="Gene3D" id="2.40.30.10">
    <property type="entry name" value="Translation factors"/>
    <property type="match status" value="1"/>
</dbReference>
<keyword evidence="3" id="KW-1185">Reference proteome</keyword>
<dbReference type="Gene3D" id="3.40.50.80">
    <property type="entry name" value="Nucleotide-binding domain of ferredoxin-NADP reductase (FNR) module"/>
    <property type="match status" value="1"/>
</dbReference>
<dbReference type="InterPro" id="IPR039374">
    <property type="entry name" value="SIP_fam"/>
</dbReference>
<dbReference type="InterPro" id="IPR017927">
    <property type="entry name" value="FAD-bd_FR_type"/>
</dbReference>
<evidence type="ECO:0000259" key="1">
    <source>
        <dbReference type="PROSITE" id="PS51384"/>
    </source>
</evidence>
<dbReference type="EMBL" id="BLKW01000004">
    <property type="protein sequence ID" value="GFG76496.1"/>
    <property type="molecule type" value="Genomic_DNA"/>
</dbReference>
<dbReference type="Pfam" id="PF08021">
    <property type="entry name" value="FAD_binding_9"/>
    <property type="match status" value="1"/>
</dbReference>
<dbReference type="AlphaFoldDB" id="A0A7I9Y345"/>
<reference evidence="2 3" key="1">
    <citation type="journal article" date="2019" name="Emerg. Microbes Infect.">
        <title>Comprehensive subspecies identification of 175 nontuberculous mycobacteria species based on 7547 genomic profiles.</title>
        <authorList>
            <person name="Matsumoto Y."/>
            <person name="Kinjo T."/>
            <person name="Motooka D."/>
            <person name="Nabeya D."/>
            <person name="Jung N."/>
            <person name="Uechi K."/>
            <person name="Horii T."/>
            <person name="Iida T."/>
            <person name="Fujita J."/>
            <person name="Nakamura S."/>
        </authorList>
    </citation>
    <scope>NUCLEOTIDE SEQUENCE [LARGE SCALE GENOMIC DNA]</scope>
    <source>
        <strain evidence="2 3">JCM 17322</strain>
    </source>
</reference>
<dbReference type="InterPro" id="IPR039261">
    <property type="entry name" value="FNR_nucleotide-bd"/>
</dbReference>